<feature type="region of interest" description="Disordered" evidence="5">
    <location>
        <begin position="44"/>
        <end position="65"/>
    </location>
</feature>
<dbReference type="PANTHER" id="PTHR11655:SF14">
    <property type="entry name" value="LARGE RIBOSOMAL SUBUNIT PROTEIN UL6M"/>
    <property type="match status" value="1"/>
</dbReference>
<dbReference type="GO" id="GO:0003735">
    <property type="term" value="F:structural constituent of ribosome"/>
    <property type="evidence" value="ECO:0007669"/>
    <property type="project" value="InterPro"/>
</dbReference>
<dbReference type="InterPro" id="IPR036789">
    <property type="entry name" value="Ribosomal_uL6-like_a/b-dom_sf"/>
</dbReference>
<comment type="caution">
    <text evidence="7">The sequence shown here is derived from an EMBL/GenBank/DDBJ whole genome shotgun (WGS) entry which is preliminary data.</text>
</comment>
<reference evidence="7" key="1">
    <citation type="submission" date="2023-06" db="EMBL/GenBank/DDBJ databases">
        <title>Genome-scale phylogeny and comparative genomics of the fungal order Sordariales.</title>
        <authorList>
            <consortium name="Lawrence Berkeley National Laboratory"/>
            <person name="Hensen N."/>
            <person name="Bonometti L."/>
            <person name="Westerberg I."/>
            <person name="Brannstrom I.O."/>
            <person name="Guillou S."/>
            <person name="Cros-Aarteil S."/>
            <person name="Calhoun S."/>
            <person name="Haridas S."/>
            <person name="Kuo A."/>
            <person name="Mondo S."/>
            <person name="Pangilinan J."/>
            <person name="Riley R."/>
            <person name="Labutti K."/>
            <person name="Andreopoulos B."/>
            <person name="Lipzen A."/>
            <person name="Chen C."/>
            <person name="Yanf M."/>
            <person name="Daum C."/>
            <person name="Ng V."/>
            <person name="Clum A."/>
            <person name="Steindorff A."/>
            <person name="Ohm R."/>
            <person name="Martin F."/>
            <person name="Silar P."/>
            <person name="Natvig D."/>
            <person name="Lalanne C."/>
            <person name="Gautier V."/>
            <person name="Ament-Velasquez S.L."/>
            <person name="Kruys A."/>
            <person name="Hutchinson M.I."/>
            <person name="Powell A.J."/>
            <person name="Barry K."/>
            <person name="Miller A.N."/>
            <person name="Grigoriev I.V."/>
            <person name="Debuchy R."/>
            <person name="Gladieux P."/>
            <person name="Thoren M.H."/>
            <person name="Johannesson H."/>
        </authorList>
    </citation>
    <scope>NUCLEOTIDE SEQUENCE</scope>
    <source>
        <strain evidence="7">PSN4</strain>
    </source>
</reference>
<keyword evidence="8" id="KW-1185">Reference proteome</keyword>
<feature type="domain" description="Large ribosomal subunit protein uL6 alpha-beta" evidence="6">
    <location>
        <begin position="175"/>
        <end position="247"/>
    </location>
</feature>
<evidence type="ECO:0000313" key="7">
    <source>
        <dbReference type="EMBL" id="KAK1759585.1"/>
    </source>
</evidence>
<evidence type="ECO:0000256" key="4">
    <source>
        <dbReference type="RuleBase" id="RU003869"/>
    </source>
</evidence>
<sequence length="262" mass="29133">MLGPSRARILDRTIFAPSSSSPVAILPSFLVPAFQTSSSSSQRIPAATRSFSATTSRPSKLGRTPISIPPGVELTIGEPVVKKDATTYLQIAKRTVTVAGPLGKLDLEVEPFINIEYDTQARTAQLSVQDHTLKRQKEMWGTTWSYLNRYVRGVSEGHTTVLRLVGIGYRATVDLRPDLEQYPGQQFVVLKLGFHHPVEMGVPMGVKASAPSPTRILLEGIDKEVMHQFAAEIRRWRRPEPYKGKGIFVNDETIKLKQKKIK</sequence>
<proteinExistence type="inferred from homology"/>
<dbReference type="InterPro" id="IPR000702">
    <property type="entry name" value="Ribosomal_uL6-like"/>
</dbReference>
<dbReference type="InterPro" id="IPR019906">
    <property type="entry name" value="Ribosomal_uL6_bac-type"/>
</dbReference>
<keyword evidence="3 4" id="KW-0687">Ribonucleoprotein</keyword>
<evidence type="ECO:0000256" key="5">
    <source>
        <dbReference type="SAM" id="MobiDB-lite"/>
    </source>
</evidence>
<keyword evidence="2 4" id="KW-0689">Ribosomal protein</keyword>
<dbReference type="Proteomes" id="UP001239445">
    <property type="component" value="Unassembled WGS sequence"/>
</dbReference>
<accession>A0AAJ0FFZ1</accession>
<comment type="similarity">
    <text evidence="1 4">Belongs to the universal ribosomal protein uL6 family.</text>
</comment>
<feature type="compositionally biased region" description="Polar residues" evidence="5">
    <location>
        <begin position="44"/>
        <end position="58"/>
    </location>
</feature>
<dbReference type="GO" id="GO:0019843">
    <property type="term" value="F:rRNA binding"/>
    <property type="evidence" value="ECO:0007669"/>
    <property type="project" value="InterPro"/>
</dbReference>
<dbReference type="GO" id="GO:0006412">
    <property type="term" value="P:translation"/>
    <property type="evidence" value="ECO:0007669"/>
    <property type="project" value="InterPro"/>
</dbReference>
<dbReference type="PANTHER" id="PTHR11655">
    <property type="entry name" value="60S/50S RIBOSOMAL PROTEIN L6/L9"/>
    <property type="match status" value="1"/>
</dbReference>
<dbReference type="SUPFAM" id="SSF56053">
    <property type="entry name" value="Ribosomal protein L6"/>
    <property type="match status" value="2"/>
</dbReference>
<gene>
    <name evidence="7" type="ORF">QBC47DRAFT_372448</name>
</gene>
<dbReference type="PRINTS" id="PR00059">
    <property type="entry name" value="RIBOSOMALL6"/>
</dbReference>
<dbReference type="InterPro" id="IPR020040">
    <property type="entry name" value="Ribosomal_uL6_a/b-dom"/>
</dbReference>
<evidence type="ECO:0000313" key="8">
    <source>
        <dbReference type="Proteomes" id="UP001239445"/>
    </source>
</evidence>
<dbReference type="Gene3D" id="3.90.930.12">
    <property type="entry name" value="Ribosomal protein L6, alpha-beta domain"/>
    <property type="match status" value="2"/>
</dbReference>
<evidence type="ECO:0000259" key="6">
    <source>
        <dbReference type="Pfam" id="PF00347"/>
    </source>
</evidence>
<evidence type="ECO:0000256" key="1">
    <source>
        <dbReference type="ARBA" id="ARBA00009356"/>
    </source>
</evidence>
<evidence type="ECO:0000256" key="2">
    <source>
        <dbReference type="ARBA" id="ARBA00022980"/>
    </source>
</evidence>
<dbReference type="PROSITE" id="PS00525">
    <property type="entry name" value="RIBOSOMAL_L6_1"/>
    <property type="match status" value="1"/>
</dbReference>
<dbReference type="Pfam" id="PF00347">
    <property type="entry name" value="Ribosomal_L6"/>
    <property type="match status" value="1"/>
</dbReference>
<dbReference type="AlphaFoldDB" id="A0AAJ0FFZ1"/>
<evidence type="ECO:0000256" key="3">
    <source>
        <dbReference type="ARBA" id="ARBA00023274"/>
    </source>
</evidence>
<organism evidence="7 8">
    <name type="scientific">Echria macrotheca</name>
    <dbReference type="NCBI Taxonomy" id="438768"/>
    <lineage>
        <taxon>Eukaryota</taxon>
        <taxon>Fungi</taxon>
        <taxon>Dikarya</taxon>
        <taxon>Ascomycota</taxon>
        <taxon>Pezizomycotina</taxon>
        <taxon>Sordariomycetes</taxon>
        <taxon>Sordariomycetidae</taxon>
        <taxon>Sordariales</taxon>
        <taxon>Schizotheciaceae</taxon>
        <taxon>Echria</taxon>
    </lineage>
</organism>
<name>A0AAJ0FFZ1_9PEZI</name>
<dbReference type="EMBL" id="MU839828">
    <property type="protein sequence ID" value="KAK1759585.1"/>
    <property type="molecule type" value="Genomic_DNA"/>
</dbReference>
<dbReference type="InterPro" id="IPR002358">
    <property type="entry name" value="Ribosomal_uL6_CS"/>
</dbReference>
<protein>
    <submittedName>
        <fullName evidence="7">60S ribosomal protein L6</fullName>
    </submittedName>
</protein>
<dbReference type="GO" id="GO:0005762">
    <property type="term" value="C:mitochondrial large ribosomal subunit"/>
    <property type="evidence" value="ECO:0007669"/>
    <property type="project" value="TreeGrafter"/>
</dbReference>